<dbReference type="Proteomes" id="UP000448877">
    <property type="component" value="Unassembled WGS sequence"/>
</dbReference>
<name>A0A642PYI5_9BACE</name>
<comment type="caution">
    <text evidence="1">The sequence shown here is derived from an EMBL/GenBank/DDBJ whole genome shotgun (WGS) entry which is preliminary data.</text>
</comment>
<dbReference type="RefSeq" id="WP_149919780.1">
    <property type="nucleotide sequence ID" value="NZ_VVYV01000014.1"/>
</dbReference>
<dbReference type="EMBL" id="VVYV01000014">
    <property type="protein sequence ID" value="KAA5419265.1"/>
    <property type="molecule type" value="Genomic_DNA"/>
</dbReference>
<sequence>MKKELSQYHKGTNDYMYNDFLPPENTKTFTGLLVSIEWWHQKGKYALICNFKKEDGSRISLFAFQKYTGFYGPKSKKVNFKEVALGTRWLCKIRKSSTGRLTWHDATQIT</sequence>
<organism evidence="1 2">
    <name type="scientific">Bacteroides cellulosilyticus</name>
    <dbReference type="NCBI Taxonomy" id="246787"/>
    <lineage>
        <taxon>Bacteria</taxon>
        <taxon>Pseudomonadati</taxon>
        <taxon>Bacteroidota</taxon>
        <taxon>Bacteroidia</taxon>
        <taxon>Bacteroidales</taxon>
        <taxon>Bacteroidaceae</taxon>
        <taxon>Bacteroides</taxon>
    </lineage>
</organism>
<accession>A0A642PYI5</accession>
<dbReference type="AlphaFoldDB" id="A0A642PYI5"/>
<protein>
    <submittedName>
        <fullName evidence="1">Uncharacterized protein</fullName>
    </submittedName>
</protein>
<gene>
    <name evidence="1" type="ORF">F2Y81_10405</name>
</gene>
<evidence type="ECO:0000313" key="1">
    <source>
        <dbReference type="EMBL" id="KAA5419265.1"/>
    </source>
</evidence>
<proteinExistence type="predicted"/>
<evidence type="ECO:0000313" key="2">
    <source>
        <dbReference type="Proteomes" id="UP000448877"/>
    </source>
</evidence>
<reference evidence="1 2" key="1">
    <citation type="journal article" date="2019" name="Nat. Med.">
        <title>A library of human gut bacterial isolates paired with longitudinal multiomics data enables mechanistic microbiome research.</title>
        <authorList>
            <person name="Poyet M."/>
            <person name="Groussin M."/>
            <person name="Gibbons S.M."/>
            <person name="Avila-Pacheco J."/>
            <person name="Jiang X."/>
            <person name="Kearney S.M."/>
            <person name="Perrotta A.R."/>
            <person name="Berdy B."/>
            <person name="Zhao S."/>
            <person name="Lieberman T.D."/>
            <person name="Swanson P.K."/>
            <person name="Smith M."/>
            <person name="Roesemann S."/>
            <person name="Alexander J.E."/>
            <person name="Rich S.A."/>
            <person name="Livny J."/>
            <person name="Vlamakis H."/>
            <person name="Clish C."/>
            <person name="Bullock K."/>
            <person name="Deik A."/>
            <person name="Scott J."/>
            <person name="Pierce K.A."/>
            <person name="Xavier R.J."/>
            <person name="Alm E.J."/>
        </authorList>
    </citation>
    <scope>NUCLEOTIDE SEQUENCE [LARGE SCALE GENOMIC DNA]</scope>
    <source>
        <strain evidence="1 2">BIOML-A6</strain>
    </source>
</reference>